<reference evidence="2" key="2">
    <citation type="journal article" date="2023" name="Curr. Microbiol.">
        <title>Granulicatella seriolae sp. nov., a Novel Facultative Anaerobe Isolated from Yellowtail Marine Fish.</title>
        <authorList>
            <person name="Lee M."/>
            <person name="Choi Y.J."/>
            <person name="Farooq A."/>
            <person name="Jeong J.B."/>
            <person name="Jung M.Y."/>
        </authorList>
    </citation>
    <scope>NUCLEOTIDE SEQUENCE</scope>
    <source>
        <strain evidence="2">S8</strain>
    </source>
</reference>
<dbReference type="RefSeq" id="WP_256944876.1">
    <property type="nucleotide sequence ID" value="NZ_JANHNZ010000003.1"/>
</dbReference>
<comment type="similarity">
    <text evidence="1">Belongs to the LOR family.</text>
</comment>
<name>A0ABT1WMQ8_9LACT</name>
<keyword evidence="3" id="KW-1185">Reference proteome</keyword>
<accession>A0ABT1WMQ8</accession>
<dbReference type="InterPro" id="IPR025659">
    <property type="entry name" value="Tubby-like_C"/>
</dbReference>
<evidence type="ECO:0000313" key="2">
    <source>
        <dbReference type="EMBL" id="MCQ9209766.1"/>
    </source>
</evidence>
<protein>
    <submittedName>
        <fullName evidence="2">LURP-one-related family protein</fullName>
    </submittedName>
</protein>
<proteinExistence type="inferred from homology"/>
<evidence type="ECO:0000313" key="3">
    <source>
        <dbReference type="Proteomes" id="UP001059480"/>
    </source>
</evidence>
<dbReference type="InterPro" id="IPR007612">
    <property type="entry name" value="LOR"/>
</dbReference>
<dbReference type="EMBL" id="JANHNZ010000003">
    <property type="protein sequence ID" value="MCQ9209766.1"/>
    <property type="molecule type" value="Genomic_DNA"/>
</dbReference>
<dbReference type="InterPro" id="IPR038595">
    <property type="entry name" value="LOR_sf"/>
</dbReference>
<dbReference type="Proteomes" id="UP001059480">
    <property type="component" value="Unassembled WGS sequence"/>
</dbReference>
<sequence length="161" mass="18633">MKLYMKQQFFSFRTKFDIYDIDQNPVYYVEGTLFTLSKQRFIYDVATGQELAYFKQELFHLFPTFDVYASGEFVATIKKEFSFFKPRYVLQGSDWSIEGDFFAHNYHIIDGTGQVIATISKKWLAWSDTFEFDINDALVNPVAVIAVILAIDAVMDSNSSS</sequence>
<evidence type="ECO:0000256" key="1">
    <source>
        <dbReference type="ARBA" id="ARBA00005437"/>
    </source>
</evidence>
<comment type="caution">
    <text evidence="2">The sequence shown here is derived from an EMBL/GenBank/DDBJ whole genome shotgun (WGS) entry which is preliminary data.</text>
</comment>
<reference evidence="2" key="3">
    <citation type="journal article" date="2023" name="Microbiol. Resour. Announc.">
        <title>Draft Genome Sequence of Granulicatella sp. Strain S8, Isolated from a Marine Fish, Seriola quinqueradiata.</title>
        <authorList>
            <person name="Lee M."/>
            <person name="Farooq A."/>
            <person name="Jeong J.B."/>
            <person name="Jung M.Y."/>
        </authorList>
    </citation>
    <scope>NUCLEOTIDE SEQUENCE</scope>
    <source>
        <strain evidence="2">S8</strain>
    </source>
</reference>
<reference evidence="2" key="1">
    <citation type="submission" date="2022-07" db="EMBL/GenBank/DDBJ databases">
        <authorList>
            <person name="Jung M.-Y."/>
            <person name="Lee M."/>
        </authorList>
    </citation>
    <scope>NUCLEOTIDE SEQUENCE</scope>
    <source>
        <strain evidence="2">S8</strain>
    </source>
</reference>
<dbReference type="Gene3D" id="2.40.160.200">
    <property type="entry name" value="LURP1-related"/>
    <property type="match status" value="1"/>
</dbReference>
<organism evidence="2 3">
    <name type="scientific">Granulicatella seriolae</name>
    <dbReference type="NCBI Taxonomy" id="2967226"/>
    <lineage>
        <taxon>Bacteria</taxon>
        <taxon>Bacillati</taxon>
        <taxon>Bacillota</taxon>
        <taxon>Bacilli</taxon>
        <taxon>Lactobacillales</taxon>
        <taxon>Carnobacteriaceae</taxon>
        <taxon>Granulicatella</taxon>
    </lineage>
</organism>
<dbReference type="Pfam" id="PF04525">
    <property type="entry name" value="LOR"/>
    <property type="match status" value="1"/>
</dbReference>
<gene>
    <name evidence="2" type="ORF">NPA36_04300</name>
</gene>
<dbReference type="SUPFAM" id="SSF54518">
    <property type="entry name" value="Tubby C-terminal domain-like"/>
    <property type="match status" value="1"/>
</dbReference>